<sequence length="1194" mass="134091">MARLQPFLQAMEHYAKVVEVLCNGTPYLSWIWAPVKLMLMLSVDFLGAFEKLIDAYGRIADMLPRFDRLAVALSHDHNFQVLLALVYADVLEFHRRAYKFVRRNAWANFFTSIWSGFESRFGAILSNLAYHRELVDKEAIAVDIADAVTRSRLDEERWEKQEREWRAQKIRTVLSWLSTDDTPPENVLEKHVNECIPGSCDWFLDHNKTKSWLRDGASHAFLWLYGKPGAGKSIICSSVVQHAANTGANVLYYFCSYLGYTTKDSSRLLRSLAAQIVQKHHDLGIHVFDNYCQSYSVPTQKALLGMLPELLQGLGSVRIVVDGIDEWTVAAQKEALRHLTQLVSTDSSSCICKILVVSRDTLEISRILRKKGSRAARATSVSLSDEEEIIGINNSIASLIDNKLSNLPDHFSDLDPGSTISGKIKQALLTKSNGMFLWVRLVLDSLDSVYSPEELGNIVDDLPTDLDALYHQILERLCSTPGAGKYGGVLAILGWICFARRPLHKVEILHGLAMHPVEGSSAPLSVPIPQILDHCKPFIEERPDSTIVFVHFSISEFLLKSNFGERISRELSQLNISYACTSALVKGLSLLGPRKTSEYLISIANGTHRLLPYSINHWIEHCLDYAKCGGKLDMNCPLPRLLAELQRKHDQLLQEIAERDPSHHQSASDVDMKSFKDGFELLRHLPAHQLMQDVLSDQSNTSQYAYAEAFASQHDRTLFSNLAARFEHNVLYLLTQDDVDGIPQETLEKFKRSYSSTAFRCRFPSCFQASTGFASQEQRATHEITHFYRIKCSVETCQWSRIGFKSKTSLDAHTRKYHDPGSTYLIPPSVRRPTEGSDSAAPAIVSPEISFSPSAISKKNTDKFGSTRLARECEKGQLSLVKEAYNAAPEELNTADFANIAPLQKAALHGWSDVVGFLLAKGCRTDCQSNDGDTPLIDAVENGHLEVVRLLLNWGRVNPHHQNRKGQRAIDVLDSDDEEYEEIERVLKDTMRRENTTTTSKENDPSRLLYNEYNQETLVEKASSGDIAAVGELLNKPNMASGVAAARGGHFDVLSMLLASGLKADPNPLKHETPMLVAIGQGHLDIIRLLLDQVNFDPTRRNCDGRAYWEISEDRRGPKWEQEREMLKAAYDNFQISVSMSQAPPKARRLMSGKEMRNRNIKNRRRVVDGQSTGDDSEDEVRAPAKKGGPLFPK</sequence>
<dbReference type="Gene3D" id="1.25.40.20">
    <property type="entry name" value="Ankyrin repeat-containing domain"/>
    <property type="match status" value="2"/>
</dbReference>
<dbReference type="InterPro" id="IPR056125">
    <property type="entry name" value="DUF7708"/>
</dbReference>
<dbReference type="Pfam" id="PF24809">
    <property type="entry name" value="DUF7708"/>
    <property type="match status" value="1"/>
</dbReference>
<dbReference type="SUPFAM" id="SSF52540">
    <property type="entry name" value="P-loop containing nucleoside triphosphate hydrolases"/>
    <property type="match status" value="1"/>
</dbReference>
<dbReference type="InterPro" id="IPR036770">
    <property type="entry name" value="Ankyrin_rpt-contain_sf"/>
</dbReference>
<evidence type="ECO:0000256" key="3">
    <source>
        <dbReference type="SAM" id="MobiDB-lite"/>
    </source>
</evidence>
<evidence type="ECO:0000259" key="4">
    <source>
        <dbReference type="Pfam" id="PF24521"/>
    </source>
</evidence>
<dbReference type="InterPro" id="IPR027417">
    <property type="entry name" value="P-loop_NTPase"/>
</dbReference>
<dbReference type="Pfam" id="PF12796">
    <property type="entry name" value="Ank_2"/>
    <property type="match status" value="1"/>
</dbReference>
<proteinExistence type="predicted"/>
<dbReference type="Pfam" id="PF24883">
    <property type="entry name" value="NPHP3_N"/>
    <property type="match status" value="1"/>
</dbReference>
<dbReference type="PROSITE" id="PS50088">
    <property type="entry name" value="ANK_REPEAT"/>
    <property type="match status" value="1"/>
</dbReference>
<protein>
    <submittedName>
        <fullName evidence="7">Ankyrin</fullName>
    </submittedName>
</protein>
<name>A0A9P4UXF7_9PLEO</name>
<dbReference type="OrthoDB" id="7464126at2759"/>
<keyword evidence="8" id="KW-1185">Reference proteome</keyword>
<accession>A0A9P4UXF7</accession>
<dbReference type="Gene3D" id="3.40.50.300">
    <property type="entry name" value="P-loop containing nucleotide triphosphate hydrolases"/>
    <property type="match status" value="1"/>
</dbReference>
<evidence type="ECO:0000259" key="6">
    <source>
        <dbReference type="Pfam" id="PF24883"/>
    </source>
</evidence>
<organism evidence="7 8">
    <name type="scientific">Polyplosphaeria fusca</name>
    <dbReference type="NCBI Taxonomy" id="682080"/>
    <lineage>
        <taxon>Eukaryota</taxon>
        <taxon>Fungi</taxon>
        <taxon>Dikarya</taxon>
        <taxon>Ascomycota</taxon>
        <taxon>Pezizomycotina</taxon>
        <taxon>Dothideomycetes</taxon>
        <taxon>Pleosporomycetidae</taxon>
        <taxon>Pleosporales</taxon>
        <taxon>Tetraplosphaeriaceae</taxon>
        <taxon>Polyplosphaeria</taxon>
    </lineage>
</organism>
<evidence type="ECO:0000313" key="8">
    <source>
        <dbReference type="Proteomes" id="UP000799444"/>
    </source>
</evidence>
<feature type="domain" description="DUF7708" evidence="5">
    <location>
        <begin position="4"/>
        <end position="142"/>
    </location>
</feature>
<dbReference type="PROSITE" id="PS50297">
    <property type="entry name" value="ANK_REP_REGION"/>
    <property type="match status" value="1"/>
</dbReference>
<feature type="repeat" description="ANK" evidence="2">
    <location>
        <begin position="931"/>
        <end position="955"/>
    </location>
</feature>
<keyword evidence="2" id="KW-0040">ANK repeat</keyword>
<evidence type="ECO:0000313" key="7">
    <source>
        <dbReference type="EMBL" id="KAF2728956.1"/>
    </source>
</evidence>
<dbReference type="SUPFAM" id="SSF48403">
    <property type="entry name" value="Ankyrin repeat"/>
    <property type="match status" value="1"/>
</dbReference>
<feature type="region of interest" description="Disordered" evidence="3">
    <location>
        <begin position="1144"/>
        <end position="1194"/>
    </location>
</feature>
<dbReference type="Proteomes" id="UP000799444">
    <property type="component" value="Unassembled WGS sequence"/>
</dbReference>
<dbReference type="Pfam" id="PF24521">
    <property type="entry name" value="Ank_KRIT1"/>
    <property type="match status" value="1"/>
</dbReference>
<evidence type="ECO:0000259" key="5">
    <source>
        <dbReference type="Pfam" id="PF24809"/>
    </source>
</evidence>
<dbReference type="EMBL" id="ML996261">
    <property type="protein sequence ID" value="KAF2728956.1"/>
    <property type="molecule type" value="Genomic_DNA"/>
</dbReference>
<gene>
    <name evidence="7" type="ORF">EJ04DRAFT_476530</name>
</gene>
<dbReference type="AlphaFoldDB" id="A0A9P4UXF7"/>
<reference evidence="7" key="1">
    <citation type="journal article" date="2020" name="Stud. Mycol.">
        <title>101 Dothideomycetes genomes: a test case for predicting lifestyles and emergence of pathogens.</title>
        <authorList>
            <person name="Haridas S."/>
            <person name="Albert R."/>
            <person name="Binder M."/>
            <person name="Bloem J."/>
            <person name="Labutti K."/>
            <person name="Salamov A."/>
            <person name="Andreopoulos B."/>
            <person name="Baker S."/>
            <person name="Barry K."/>
            <person name="Bills G."/>
            <person name="Bluhm B."/>
            <person name="Cannon C."/>
            <person name="Castanera R."/>
            <person name="Culley D."/>
            <person name="Daum C."/>
            <person name="Ezra D."/>
            <person name="Gonzalez J."/>
            <person name="Henrissat B."/>
            <person name="Kuo A."/>
            <person name="Liang C."/>
            <person name="Lipzen A."/>
            <person name="Lutzoni F."/>
            <person name="Magnuson J."/>
            <person name="Mondo S."/>
            <person name="Nolan M."/>
            <person name="Ohm R."/>
            <person name="Pangilinan J."/>
            <person name="Park H.-J."/>
            <person name="Ramirez L."/>
            <person name="Alfaro M."/>
            <person name="Sun H."/>
            <person name="Tritt A."/>
            <person name="Yoshinaga Y."/>
            <person name="Zwiers L.-H."/>
            <person name="Turgeon B."/>
            <person name="Goodwin S."/>
            <person name="Spatafora J."/>
            <person name="Crous P."/>
            <person name="Grigoriev I."/>
        </authorList>
    </citation>
    <scope>NUCLEOTIDE SEQUENCE</scope>
    <source>
        <strain evidence="7">CBS 125425</strain>
    </source>
</reference>
<dbReference type="PANTHER" id="PTHR10039:SF14">
    <property type="entry name" value="NACHT DOMAIN-CONTAINING PROTEIN"/>
    <property type="match status" value="1"/>
</dbReference>
<evidence type="ECO:0000256" key="2">
    <source>
        <dbReference type="PROSITE-ProRule" id="PRU00023"/>
    </source>
</evidence>
<feature type="region of interest" description="Disordered" evidence="3">
    <location>
        <begin position="822"/>
        <end position="841"/>
    </location>
</feature>
<keyword evidence="1" id="KW-0677">Repeat</keyword>
<evidence type="ECO:0000256" key="1">
    <source>
        <dbReference type="ARBA" id="ARBA00022737"/>
    </source>
</evidence>
<dbReference type="InterPro" id="IPR056485">
    <property type="entry name" value="ARM_KRIT1"/>
</dbReference>
<feature type="domain" description="Nephrocystin 3-like N-terminal" evidence="6">
    <location>
        <begin position="198"/>
        <end position="359"/>
    </location>
</feature>
<dbReference type="InterPro" id="IPR056884">
    <property type="entry name" value="NPHP3-like_N"/>
</dbReference>
<comment type="caution">
    <text evidence="7">The sequence shown here is derived from an EMBL/GenBank/DDBJ whole genome shotgun (WGS) entry which is preliminary data.</text>
</comment>
<dbReference type="InterPro" id="IPR002110">
    <property type="entry name" value="Ankyrin_rpt"/>
</dbReference>
<dbReference type="SMART" id="SM00248">
    <property type="entry name" value="ANK"/>
    <property type="match status" value="4"/>
</dbReference>
<dbReference type="PANTHER" id="PTHR10039">
    <property type="entry name" value="AMELOGENIN"/>
    <property type="match status" value="1"/>
</dbReference>
<feature type="domain" description="KRIT1 ARM-repeats" evidence="4">
    <location>
        <begin position="999"/>
        <end position="1134"/>
    </location>
</feature>